<evidence type="ECO:0000313" key="12">
    <source>
        <dbReference type="EMBL" id="MFL0253139.1"/>
    </source>
</evidence>
<dbReference type="Pfam" id="PF00682">
    <property type="entry name" value="HMGL-like"/>
    <property type="match status" value="1"/>
</dbReference>
<evidence type="ECO:0000256" key="2">
    <source>
        <dbReference type="ARBA" id="ARBA00004689"/>
    </source>
</evidence>
<dbReference type="InterPro" id="IPR005668">
    <property type="entry name" value="IPM_Synthase"/>
</dbReference>
<keyword evidence="7 10" id="KW-0808">Transferase</keyword>
<name>A0ABW8TQ58_9CLOT</name>
<dbReference type="GO" id="GO:0003852">
    <property type="term" value="F:2-isopropylmalate synthase activity"/>
    <property type="evidence" value="ECO:0007669"/>
    <property type="project" value="UniProtKB-EC"/>
</dbReference>
<feature type="binding site" evidence="10">
    <location>
        <position position="37"/>
    </location>
    <ligand>
        <name>Mg(2+)</name>
        <dbReference type="ChEBI" id="CHEBI:18420"/>
    </ligand>
</feature>
<dbReference type="HAMAP" id="MF_00572">
    <property type="entry name" value="LeuA_type2"/>
    <property type="match status" value="1"/>
</dbReference>
<dbReference type="Gene3D" id="3.20.20.70">
    <property type="entry name" value="Aldolase class I"/>
    <property type="match status" value="1"/>
</dbReference>
<keyword evidence="6 10" id="KW-0028">Amino-acid biosynthesis</keyword>
<dbReference type="RefSeq" id="WP_406789804.1">
    <property type="nucleotide sequence ID" value="NZ_JBJIAA010000026.1"/>
</dbReference>
<dbReference type="NCBIfam" id="NF002991">
    <property type="entry name" value="PRK03739.1"/>
    <property type="match status" value="1"/>
</dbReference>
<dbReference type="PANTHER" id="PTHR46911">
    <property type="match status" value="1"/>
</dbReference>
<gene>
    <name evidence="10 12" type="primary">leuA</name>
    <name evidence="12" type="ORF">ACJDT4_22290</name>
</gene>
<feature type="domain" description="Pyruvate carboxyltransferase" evidence="11">
    <location>
        <begin position="28"/>
        <end position="302"/>
    </location>
</feature>
<dbReference type="InterPro" id="IPR054692">
    <property type="entry name" value="LeuA-like_post-cat"/>
</dbReference>
<dbReference type="SMART" id="SM00917">
    <property type="entry name" value="LeuA_dimer"/>
    <property type="match status" value="1"/>
</dbReference>
<dbReference type="SUPFAM" id="SSF110921">
    <property type="entry name" value="2-isopropylmalate synthase LeuA, allosteric (dimerisation) domain"/>
    <property type="match status" value="1"/>
</dbReference>
<reference evidence="12 13" key="1">
    <citation type="submission" date="2024-11" db="EMBL/GenBank/DDBJ databases">
        <authorList>
            <person name="Heng Y.C."/>
            <person name="Lim A.C.H."/>
            <person name="Lee J.K.Y."/>
            <person name="Kittelmann S."/>
        </authorList>
    </citation>
    <scope>NUCLEOTIDE SEQUENCE [LARGE SCALE GENOMIC DNA]</scope>
    <source>
        <strain evidence="12 13">WILCCON 0114</strain>
    </source>
</reference>
<evidence type="ECO:0000256" key="7">
    <source>
        <dbReference type="ARBA" id="ARBA00022679"/>
    </source>
</evidence>
<comment type="similarity">
    <text evidence="3 10">Belongs to the alpha-IPM synthase/homocitrate synthase family. LeuA type 2 subfamily.</text>
</comment>
<evidence type="ECO:0000256" key="3">
    <source>
        <dbReference type="ARBA" id="ARBA00009767"/>
    </source>
</evidence>
<dbReference type="InterPro" id="IPR013709">
    <property type="entry name" value="2-isopropylmalate_synth_dimer"/>
</dbReference>
<evidence type="ECO:0000256" key="10">
    <source>
        <dbReference type="HAMAP-Rule" id="MF_00572"/>
    </source>
</evidence>
<comment type="cofactor">
    <cofactor evidence="10">
        <name>Mg(2+)</name>
        <dbReference type="ChEBI" id="CHEBI:18420"/>
    </cofactor>
</comment>
<proteinExistence type="inferred from homology"/>
<keyword evidence="10" id="KW-0963">Cytoplasm</keyword>
<accession>A0ABW8TQ58</accession>
<sequence>MHHIKYSKYPKVDIKNREWPDKEIEKAPIWCSVDLRDGNQALPIPMNVDEKIKMFKMLVDIGFKEVEVGFPSSSNTEYEFLRRLVDDKLIPDDVTIQVLTQCREDLIKKTFESLKGVKKAIVHIYNSTSTLQREVVFRKDKKEIIDIALYGAKLVKEYETQYPDTKFMFEYSPESFTGTELDYALEVCEAVLGVWKPTKDNKAIINLPSTVEMSTPNVYADRIEWFCKHLSNREAVIVSLHTHNDRGTCTASSELGLLAGADRIEGTLFGNGERTGNLDIMNMALNMYSEGVDPELDFSNLNKVVDLYEECTKMTVPERHPYAGKLVFTAFSGSHQDAIRKGLHAIKEKNGTKWEVPYIAIDPHDLGREYEEIIRINSQSGKGGTAYIMESDFGFILPKSMHPEFGKIIKAKSDELGTELTPQQIFEFFKAEYLDRKDPYYLKNYKQHSIQNVEQDENTVDIEAVISVRGKDAKIEGIGNGPVDAFFNALHSNNINGCKFISYDEHALNVGSHSKAVAYIQVESNEKRYFGVGISDNIDTASLNALVCALNRISAK</sequence>
<comment type="subunit">
    <text evidence="10">Homodimer.</text>
</comment>
<evidence type="ECO:0000313" key="13">
    <source>
        <dbReference type="Proteomes" id="UP001623592"/>
    </source>
</evidence>
<comment type="catalytic activity">
    <reaction evidence="1 10">
        <text>3-methyl-2-oxobutanoate + acetyl-CoA + H2O = (2S)-2-isopropylmalate + CoA + H(+)</text>
        <dbReference type="Rhea" id="RHEA:21524"/>
        <dbReference type="ChEBI" id="CHEBI:1178"/>
        <dbReference type="ChEBI" id="CHEBI:11851"/>
        <dbReference type="ChEBI" id="CHEBI:15377"/>
        <dbReference type="ChEBI" id="CHEBI:15378"/>
        <dbReference type="ChEBI" id="CHEBI:57287"/>
        <dbReference type="ChEBI" id="CHEBI:57288"/>
        <dbReference type="EC" id="2.3.3.13"/>
    </reaction>
</comment>
<evidence type="ECO:0000256" key="5">
    <source>
        <dbReference type="ARBA" id="ARBA00022430"/>
    </source>
</evidence>
<keyword evidence="12" id="KW-0012">Acyltransferase</keyword>
<dbReference type="EMBL" id="JBJIAA010000026">
    <property type="protein sequence ID" value="MFL0253139.1"/>
    <property type="molecule type" value="Genomic_DNA"/>
</dbReference>
<feature type="region of interest" description="Regulatory domain" evidence="10">
    <location>
        <begin position="436"/>
        <end position="556"/>
    </location>
</feature>
<dbReference type="InterPro" id="IPR013785">
    <property type="entry name" value="Aldolase_TIM"/>
</dbReference>
<organism evidence="12 13">
    <name type="scientific">Clostridium neuense</name>
    <dbReference type="NCBI Taxonomy" id="1728934"/>
    <lineage>
        <taxon>Bacteria</taxon>
        <taxon>Bacillati</taxon>
        <taxon>Bacillota</taxon>
        <taxon>Clostridia</taxon>
        <taxon>Eubacteriales</taxon>
        <taxon>Clostridiaceae</taxon>
        <taxon>Clostridium</taxon>
    </lineage>
</organism>
<comment type="subcellular location">
    <subcellularLocation>
        <location evidence="10">Cytoplasm</location>
    </subcellularLocation>
</comment>
<dbReference type="PROSITE" id="PS50991">
    <property type="entry name" value="PYR_CT"/>
    <property type="match status" value="1"/>
</dbReference>
<dbReference type="NCBIfam" id="TIGR00970">
    <property type="entry name" value="leuA_yeast"/>
    <property type="match status" value="1"/>
</dbReference>
<keyword evidence="10" id="KW-0460">Magnesium</keyword>
<keyword evidence="9 10" id="KW-0100">Branched-chain amino acid biosynthesis</keyword>
<dbReference type="SUPFAM" id="SSF89000">
    <property type="entry name" value="post-HMGL domain-like"/>
    <property type="match status" value="1"/>
</dbReference>
<comment type="function">
    <text evidence="10">Catalyzes the condensation of the acetyl group of acetyl-CoA with 3-methyl-2-oxobutanoate (2-ketoisovalerate) to form 3-carboxy-3-hydroxy-4-methylpentanoate (2-isopropylmalate).</text>
</comment>
<dbReference type="Proteomes" id="UP001623592">
    <property type="component" value="Unassembled WGS sequence"/>
</dbReference>
<dbReference type="PROSITE" id="PS00815">
    <property type="entry name" value="AIPM_HOMOCIT_SYNTH_1"/>
    <property type="match status" value="1"/>
</dbReference>
<evidence type="ECO:0000256" key="4">
    <source>
        <dbReference type="ARBA" id="ARBA00012973"/>
    </source>
</evidence>
<feature type="binding site" evidence="10">
    <location>
        <position position="241"/>
    </location>
    <ligand>
        <name>Mg(2+)</name>
        <dbReference type="ChEBI" id="CHEBI:18420"/>
    </ligand>
</feature>
<dbReference type="InterPro" id="IPR002034">
    <property type="entry name" value="AIPM/Hcit_synth_CS"/>
</dbReference>
<evidence type="ECO:0000256" key="1">
    <source>
        <dbReference type="ARBA" id="ARBA00000064"/>
    </source>
</evidence>
<dbReference type="Gene3D" id="3.30.160.270">
    <property type="match status" value="1"/>
</dbReference>
<protein>
    <recommendedName>
        <fullName evidence="4 10">2-isopropylmalate synthase</fullName>
        <ecNumber evidence="4 10">2.3.3.13</ecNumber>
    </recommendedName>
    <alternativeName>
        <fullName evidence="10">Alpha-IPM synthase</fullName>
    </alternativeName>
    <alternativeName>
        <fullName evidence="10">Alpha-isopropylmalate synthase</fullName>
    </alternativeName>
</protein>
<feature type="binding site" evidence="10">
    <location>
        <position position="243"/>
    </location>
    <ligand>
        <name>Mg(2+)</name>
        <dbReference type="ChEBI" id="CHEBI:18420"/>
    </ligand>
</feature>
<comment type="pathway">
    <text evidence="2 10">Amino-acid biosynthesis; L-leucine biosynthesis; L-leucine from 3-methyl-2-oxobutanoate: step 1/4.</text>
</comment>
<dbReference type="InterPro" id="IPR039371">
    <property type="entry name" value="LeuA_N_DRE-TIM"/>
</dbReference>
<evidence type="ECO:0000256" key="9">
    <source>
        <dbReference type="ARBA" id="ARBA00023304"/>
    </source>
</evidence>
<keyword evidence="8 10" id="KW-0479">Metal-binding</keyword>
<dbReference type="InterPro" id="IPR036230">
    <property type="entry name" value="LeuA_allosteric_dom_sf"/>
</dbReference>
<comment type="caution">
    <text evidence="12">The sequence shown here is derived from an EMBL/GenBank/DDBJ whole genome shotgun (WGS) entry which is preliminary data.</text>
</comment>
<dbReference type="InterPro" id="IPR000891">
    <property type="entry name" value="PYR_CT"/>
</dbReference>
<dbReference type="EC" id="2.3.3.13" evidence="4 10"/>
<evidence type="ECO:0000259" key="11">
    <source>
        <dbReference type="PROSITE" id="PS50991"/>
    </source>
</evidence>
<dbReference type="Pfam" id="PF08502">
    <property type="entry name" value="LeuA_dimer"/>
    <property type="match status" value="1"/>
</dbReference>
<evidence type="ECO:0000256" key="8">
    <source>
        <dbReference type="ARBA" id="ARBA00022723"/>
    </source>
</evidence>
<feature type="binding site" evidence="10">
    <location>
        <position position="277"/>
    </location>
    <ligand>
        <name>Mg(2+)</name>
        <dbReference type="ChEBI" id="CHEBI:18420"/>
    </ligand>
</feature>
<dbReference type="Pfam" id="PF22615">
    <property type="entry name" value="IPMS_D2"/>
    <property type="match status" value="1"/>
</dbReference>
<keyword evidence="5 10" id="KW-0432">Leucine biosynthesis</keyword>
<dbReference type="PANTHER" id="PTHR46911:SF1">
    <property type="entry name" value="2-ISOPROPYLMALATE SYNTHASE"/>
    <property type="match status" value="1"/>
</dbReference>
<evidence type="ECO:0000256" key="6">
    <source>
        <dbReference type="ARBA" id="ARBA00022605"/>
    </source>
</evidence>
<keyword evidence="13" id="KW-1185">Reference proteome</keyword>
<dbReference type="SUPFAM" id="SSF51569">
    <property type="entry name" value="Aldolase"/>
    <property type="match status" value="1"/>
</dbReference>
<dbReference type="CDD" id="cd07942">
    <property type="entry name" value="DRE_TIM_LeuA"/>
    <property type="match status" value="1"/>
</dbReference>